<dbReference type="PANTHER" id="PTHR42905:SF16">
    <property type="entry name" value="CARBOXYPHOSPHONOENOLPYRUVATE PHOSPHONOMUTASE-LIKE PROTEIN (AFU_ORTHOLOGUE AFUA_5G07230)"/>
    <property type="match status" value="1"/>
</dbReference>
<sequence length="274" mass="30316">MISEKQKQQANFFKSLHQKGNMFVIPNAWSVGSAYIFEKEGFEAVATSSAGIAYNLGYPDGEDISFEDLLYVVEKMTSRLNIPVSVDFERGYSEDPKQVKENAKQLLLKGAVGFNIEDGLPDGTLSSIDFQLEKIKALVELKSELDIDFVINARTCAYWLNVDGDKLKIATKRGNAFRQAGADCIFVPGAIDEETVKNLVNGINAPLNIILNGIFNDFGKLNSLGVKRLSVGSGPIRNVCERAINLAKDLYKGDVSEILNCKFSYKNANKYFTK</sequence>
<dbReference type="CDD" id="cd00377">
    <property type="entry name" value="ICL_PEPM"/>
    <property type="match status" value="1"/>
</dbReference>
<keyword evidence="2" id="KW-1185">Reference proteome</keyword>
<accession>A0ABY2TRX5</accession>
<reference evidence="1 2" key="1">
    <citation type="journal article" date="2019" name="Anaerobe">
        <title>Brachyspira catarrhinii sp. nov., an anaerobic intestinal spirochaete isolated from vervet monkeys may have been misidentified as Brachyspira aalborgi in previous studies.</title>
        <authorList>
            <person name="Phillips N.D."/>
            <person name="La T."/>
            <person name="Hampson D.J."/>
        </authorList>
    </citation>
    <scope>NUCLEOTIDE SEQUENCE [LARGE SCALE GENOMIC DNA]</scope>
    <source>
        <strain evidence="1 2">Z12</strain>
    </source>
</reference>
<dbReference type="InterPro" id="IPR015813">
    <property type="entry name" value="Pyrv/PenolPyrv_kinase-like_dom"/>
</dbReference>
<dbReference type="PANTHER" id="PTHR42905">
    <property type="entry name" value="PHOSPHOENOLPYRUVATE CARBOXYLASE"/>
    <property type="match status" value="1"/>
</dbReference>
<dbReference type="RefSeq" id="WP_137997866.1">
    <property type="nucleotide sequence ID" value="NZ_SJDU01000071.1"/>
</dbReference>
<dbReference type="InterPro" id="IPR039556">
    <property type="entry name" value="ICL/PEPM"/>
</dbReference>
<organism evidence="1 2">
    <name type="scientific">Brachyspira catarrhinii</name>
    <dbReference type="NCBI Taxonomy" id="2528966"/>
    <lineage>
        <taxon>Bacteria</taxon>
        <taxon>Pseudomonadati</taxon>
        <taxon>Spirochaetota</taxon>
        <taxon>Spirochaetia</taxon>
        <taxon>Brachyspirales</taxon>
        <taxon>Brachyspiraceae</taxon>
        <taxon>Brachyspira</taxon>
    </lineage>
</organism>
<dbReference type="GO" id="GO:0016829">
    <property type="term" value="F:lyase activity"/>
    <property type="evidence" value="ECO:0007669"/>
    <property type="project" value="UniProtKB-KW"/>
</dbReference>
<evidence type="ECO:0000313" key="2">
    <source>
        <dbReference type="Proteomes" id="UP000310168"/>
    </source>
</evidence>
<keyword evidence="1" id="KW-0456">Lyase</keyword>
<comment type="caution">
    <text evidence="1">The sequence shown here is derived from an EMBL/GenBank/DDBJ whole genome shotgun (WGS) entry which is preliminary data.</text>
</comment>
<dbReference type="EMBL" id="SJDU01000071">
    <property type="protein sequence ID" value="TKZ35645.1"/>
    <property type="molecule type" value="Genomic_DNA"/>
</dbReference>
<gene>
    <name evidence="1" type="ORF">EZH24_04155</name>
</gene>
<name>A0ABY2TRX5_9SPIR</name>
<dbReference type="Gene3D" id="3.20.20.60">
    <property type="entry name" value="Phosphoenolpyruvate-binding domains"/>
    <property type="match status" value="1"/>
</dbReference>
<evidence type="ECO:0000313" key="1">
    <source>
        <dbReference type="EMBL" id="TKZ35645.1"/>
    </source>
</evidence>
<dbReference type="InterPro" id="IPR040442">
    <property type="entry name" value="Pyrv_kinase-like_dom_sf"/>
</dbReference>
<dbReference type="Pfam" id="PF13714">
    <property type="entry name" value="PEP_mutase"/>
    <property type="match status" value="1"/>
</dbReference>
<proteinExistence type="predicted"/>
<dbReference type="Proteomes" id="UP000310168">
    <property type="component" value="Unassembled WGS sequence"/>
</dbReference>
<dbReference type="SUPFAM" id="SSF51621">
    <property type="entry name" value="Phosphoenolpyruvate/pyruvate domain"/>
    <property type="match status" value="1"/>
</dbReference>
<protein>
    <submittedName>
        <fullName evidence="1">Isocitrate lyase/phosphoenolpyruvate mutase family protein</fullName>
    </submittedName>
</protein>